<dbReference type="AlphaFoldDB" id="A0A9P6APF3"/>
<sequence length="120" mass="13275">MSFHRCAIKSTEFFYAYRPSGGSHRGVTFCVVGNARKGCWYHHVAARQVAQGPSRRSLESYFSRLRLTAGRPGHCSSTDEYRSEESLLGSFAGNEDRGSCARSESVVSHVRSGEVRNGPQ</sequence>
<name>A0A9P6APF3_9AGAM</name>
<evidence type="ECO:0000256" key="1">
    <source>
        <dbReference type="SAM" id="MobiDB-lite"/>
    </source>
</evidence>
<evidence type="ECO:0000313" key="3">
    <source>
        <dbReference type="Proteomes" id="UP000886523"/>
    </source>
</evidence>
<accession>A0A9P6APF3</accession>
<reference evidence="2" key="1">
    <citation type="journal article" date="2020" name="Nat. Commun.">
        <title>Large-scale genome sequencing of mycorrhizal fungi provides insights into the early evolution of symbiotic traits.</title>
        <authorList>
            <person name="Miyauchi S."/>
            <person name="Kiss E."/>
            <person name="Kuo A."/>
            <person name="Drula E."/>
            <person name="Kohler A."/>
            <person name="Sanchez-Garcia M."/>
            <person name="Morin E."/>
            <person name="Andreopoulos B."/>
            <person name="Barry K.W."/>
            <person name="Bonito G."/>
            <person name="Buee M."/>
            <person name="Carver A."/>
            <person name="Chen C."/>
            <person name="Cichocki N."/>
            <person name="Clum A."/>
            <person name="Culley D."/>
            <person name="Crous P.W."/>
            <person name="Fauchery L."/>
            <person name="Girlanda M."/>
            <person name="Hayes R.D."/>
            <person name="Keri Z."/>
            <person name="LaButti K."/>
            <person name="Lipzen A."/>
            <person name="Lombard V."/>
            <person name="Magnuson J."/>
            <person name="Maillard F."/>
            <person name="Murat C."/>
            <person name="Nolan M."/>
            <person name="Ohm R.A."/>
            <person name="Pangilinan J."/>
            <person name="Pereira M.F."/>
            <person name="Perotto S."/>
            <person name="Peter M."/>
            <person name="Pfister S."/>
            <person name="Riley R."/>
            <person name="Sitrit Y."/>
            <person name="Stielow J.B."/>
            <person name="Szollosi G."/>
            <person name="Zifcakova L."/>
            <person name="Stursova M."/>
            <person name="Spatafora J.W."/>
            <person name="Tedersoo L."/>
            <person name="Vaario L.M."/>
            <person name="Yamada A."/>
            <person name="Yan M."/>
            <person name="Wang P."/>
            <person name="Xu J."/>
            <person name="Bruns T."/>
            <person name="Baldrian P."/>
            <person name="Vilgalys R."/>
            <person name="Dunand C."/>
            <person name="Henrissat B."/>
            <person name="Grigoriev I.V."/>
            <person name="Hibbett D."/>
            <person name="Nagy L.G."/>
            <person name="Martin F.M."/>
        </authorList>
    </citation>
    <scope>NUCLEOTIDE SEQUENCE</scope>
    <source>
        <strain evidence="2">UP504</strain>
    </source>
</reference>
<comment type="caution">
    <text evidence="2">The sequence shown here is derived from an EMBL/GenBank/DDBJ whole genome shotgun (WGS) entry which is preliminary data.</text>
</comment>
<dbReference type="Proteomes" id="UP000886523">
    <property type="component" value="Unassembled WGS sequence"/>
</dbReference>
<gene>
    <name evidence="2" type="ORF">BS47DRAFT_1349141</name>
</gene>
<proteinExistence type="predicted"/>
<dbReference type="EMBL" id="MU129034">
    <property type="protein sequence ID" value="KAF9509471.1"/>
    <property type="molecule type" value="Genomic_DNA"/>
</dbReference>
<feature type="region of interest" description="Disordered" evidence="1">
    <location>
        <begin position="93"/>
        <end position="120"/>
    </location>
</feature>
<keyword evidence="3" id="KW-1185">Reference proteome</keyword>
<organism evidence="2 3">
    <name type="scientific">Hydnum rufescens UP504</name>
    <dbReference type="NCBI Taxonomy" id="1448309"/>
    <lineage>
        <taxon>Eukaryota</taxon>
        <taxon>Fungi</taxon>
        <taxon>Dikarya</taxon>
        <taxon>Basidiomycota</taxon>
        <taxon>Agaricomycotina</taxon>
        <taxon>Agaricomycetes</taxon>
        <taxon>Cantharellales</taxon>
        <taxon>Hydnaceae</taxon>
        <taxon>Hydnum</taxon>
    </lineage>
</organism>
<protein>
    <submittedName>
        <fullName evidence="2">Uncharacterized protein</fullName>
    </submittedName>
</protein>
<evidence type="ECO:0000313" key="2">
    <source>
        <dbReference type="EMBL" id="KAF9509471.1"/>
    </source>
</evidence>